<evidence type="ECO:0000259" key="1">
    <source>
        <dbReference type="Pfam" id="PF03551"/>
    </source>
</evidence>
<sequence length="123" mass="13309">MADPITLKQADWMIAGTDLSKDFAALQRAQLPHLLLAELAVGDGHGYALAGRLADKGMPRLKGAALYPALNKLEQAGLADTRWEEQSSGPGRKVYSITDQGRRMLVAHRELFAAFAAIVDSYS</sequence>
<dbReference type="InterPro" id="IPR005149">
    <property type="entry name" value="Tscrpt_reg_PadR_N"/>
</dbReference>
<dbReference type="Pfam" id="PF03551">
    <property type="entry name" value="PadR"/>
    <property type="match status" value="1"/>
</dbReference>
<proteinExistence type="predicted"/>
<dbReference type="RefSeq" id="WP_207278994.1">
    <property type="nucleotide sequence ID" value="NZ_JAFLEQ010000014.1"/>
</dbReference>
<dbReference type="InterPro" id="IPR036390">
    <property type="entry name" value="WH_DNA-bd_sf"/>
</dbReference>
<reference evidence="2" key="1">
    <citation type="submission" date="2021-03" db="EMBL/GenBank/DDBJ databases">
        <authorList>
            <person name="Sun Q."/>
        </authorList>
    </citation>
    <scope>NUCLEOTIDE SEQUENCE</scope>
    <source>
        <strain evidence="2">CCM 8862</strain>
    </source>
</reference>
<feature type="domain" description="Transcription regulator PadR N-terminal" evidence="1">
    <location>
        <begin position="36"/>
        <end position="105"/>
    </location>
</feature>
<dbReference type="InterPro" id="IPR052509">
    <property type="entry name" value="Metal_resp_DNA-bind_regulator"/>
</dbReference>
<gene>
    <name evidence="2" type="ORF">JZY06_07780</name>
</gene>
<keyword evidence="3" id="KW-1185">Reference proteome</keyword>
<dbReference type="PANTHER" id="PTHR33169:SF14">
    <property type="entry name" value="TRANSCRIPTIONAL REGULATOR RV3488"/>
    <property type="match status" value="1"/>
</dbReference>
<dbReference type="PANTHER" id="PTHR33169">
    <property type="entry name" value="PADR-FAMILY TRANSCRIPTIONAL REGULATOR"/>
    <property type="match status" value="1"/>
</dbReference>
<dbReference type="Proteomes" id="UP000664332">
    <property type="component" value="Unassembled WGS sequence"/>
</dbReference>
<comment type="caution">
    <text evidence="2">The sequence shown here is derived from an EMBL/GenBank/DDBJ whole genome shotgun (WGS) entry which is preliminary data.</text>
</comment>
<name>A0A939IU36_9CORY</name>
<dbReference type="SUPFAM" id="SSF46785">
    <property type="entry name" value="Winged helix' DNA-binding domain"/>
    <property type="match status" value="1"/>
</dbReference>
<accession>A0A939IU36</accession>
<dbReference type="EMBL" id="JAFLEQ010000014">
    <property type="protein sequence ID" value="MBN9644509.1"/>
    <property type="molecule type" value="Genomic_DNA"/>
</dbReference>
<organism evidence="2 3">
    <name type="scientific">Corynebacterium mendelii</name>
    <dbReference type="NCBI Taxonomy" id="2765362"/>
    <lineage>
        <taxon>Bacteria</taxon>
        <taxon>Bacillati</taxon>
        <taxon>Actinomycetota</taxon>
        <taxon>Actinomycetes</taxon>
        <taxon>Mycobacteriales</taxon>
        <taxon>Corynebacteriaceae</taxon>
        <taxon>Corynebacterium</taxon>
    </lineage>
</organism>
<dbReference type="InterPro" id="IPR036388">
    <property type="entry name" value="WH-like_DNA-bd_sf"/>
</dbReference>
<evidence type="ECO:0000313" key="3">
    <source>
        <dbReference type="Proteomes" id="UP000664332"/>
    </source>
</evidence>
<protein>
    <submittedName>
        <fullName evidence="2">PadR family transcriptional regulator</fullName>
    </submittedName>
</protein>
<dbReference type="Gene3D" id="1.10.10.10">
    <property type="entry name" value="Winged helix-like DNA-binding domain superfamily/Winged helix DNA-binding domain"/>
    <property type="match status" value="1"/>
</dbReference>
<evidence type="ECO:0000313" key="2">
    <source>
        <dbReference type="EMBL" id="MBN9644509.1"/>
    </source>
</evidence>
<dbReference type="AlphaFoldDB" id="A0A939IU36"/>